<reference evidence="3 4" key="1">
    <citation type="submission" date="2017-07" db="EMBL/GenBank/DDBJ databases">
        <title>Niveispirillum cyanobacteriorum sp. nov., isolated from cyanobacterial aggregates in a eutrophic lake.</title>
        <authorList>
            <person name="Cai H."/>
        </authorList>
    </citation>
    <scope>NUCLEOTIDE SEQUENCE [LARGE SCALE GENOMIC DNA]</scope>
    <source>
        <strain evidence="4">TH1-14</strain>
    </source>
</reference>
<feature type="transmembrane region" description="Helical" evidence="2">
    <location>
        <begin position="20"/>
        <end position="38"/>
    </location>
</feature>
<keyword evidence="2" id="KW-0472">Membrane</keyword>
<sequence>MSAAAILHPQGQTPASLPPWPGAAAPAVVMAAVAARRVGKRWAMKRELGQQEGDEGDAGRWWEGMDARPPGTQCGKMKKG</sequence>
<keyword evidence="4" id="KW-1185">Reference proteome</keyword>
<keyword evidence="2" id="KW-0812">Transmembrane</keyword>
<accession>A0A255YS33</accession>
<comment type="caution">
    <text evidence="3">The sequence shown here is derived from an EMBL/GenBank/DDBJ whole genome shotgun (WGS) entry which is preliminary data.</text>
</comment>
<dbReference type="EMBL" id="NOXU01000032">
    <property type="protein sequence ID" value="OYQ31455.1"/>
    <property type="molecule type" value="Genomic_DNA"/>
</dbReference>
<dbReference type="Proteomes" id="UP000216998">
    <property type="component" value="Unassembled WGS sequence"/>
</dbReference>
<organism evidence="3 4">
    <name type="scientific">Niveispirillum lacus</name>
    <dbReference type="NCBI Taxonomy" id="1981099"/>
    <lineage>
        <taxon>Bacteria</taxon>
        <taxon>Pseudomonadati</taxon>
        <taxon>Pseudomonadota</taxon>
        <taxon>Alphaproteobacteria</taxon>
        <taxon>Rhodospirillales</taxon>
        <taxon>Azospirillaceae</taxon>
        <taxon>Niveispirillum</taxon>
    </lineage>
</organism>
<evidence type="ECO:0000256" key="2">
    <source>
        <dbReference type="SAM" id="Phobius"/>
    </source>
</evidence>
<dbReference type="AlphaFoldDB" id="A0A255YS33"/>
<keyword evidence="2" id="KW-1133">Transmembrane helix</keyword>
<protein>
    <submittedName>
        <fullName evidence="3">Uncharacterized protein</fullName>
    </submittedName>
</protein>
<evidence type="ECO:0000313" key="3">
    <source>
        <dbReference type="EMBL" id="OYQ31455.1"/>
    </source>
</evidence>
<proteinExistence type="predicted"/>
<evidence type="ECO:0000313" key="4">
    <source>
        <dbReference type="Proteomes" id="UP000216998"/>
    </source>
</evidence>
<gene>
    <name evidence="3" type="ORF">CHU95_20095</name>
</gene>
<evidence type="ECO:0000256" key="1">
    <source>
        <dbReference type="SAM" id="MobiDB-lite"/>
    </source>
</evidence>
<feature type="compositionally biased region" description="Basic and acidic residues" evidence="1">
    <location>
        <begin position="57"/>
        <end position="66"/>
    </location>
</feature>
<name>A0A255YS33_9PROT</name>
<feature type="region of interest" description="Disordered" evidence="1">
    <location>
        <begin position="46"/>
        <end position="80"/>
    </location>
</feature>